<evidence type="ECO:0000259" key="2">
    <source>
        <dbReference type="Pfam" id="PF00656"/>
    </source>
</evidence>
<dbReference type="PANTHER" id="PTHR48104:SF30">
    <property type="entry name" value="METACASPASE-1"/>
    <property type="match status" value="1"/>
</dbReference>
<evidence type="ECO:0000313" key="3">
    <source>
        <dbReference type="EMBL" id="MDQ0472570.1"/>
    </source>
</evidence>
<reference evidence="3 4" key="1">
    <citation type="submission" date="2023-07" db="EMBL/GenBank/DDBJ databases">
        <title>Genomic Encyclopedia of Type Strains, Phase IV (KMG-IV): sequencing the most valuable type-strain genomes for metagenomic binning, comparative biology and taxonomic classification.</title>
        <authorList>
            <person name="Goeker M."/>
        </authorList>
    </citation>
    <scope>NUCLEOTIDE SEQUENCE [LARGE SCALE GENOMIC DNA]</scope>
    <source>
        <strain evidence="3 4">DSM 19619</strain>
    </source>
</reference>
<evidence type="ECO:0000256" key="1">
    <source>
        <dbReference type="SAM" id="SignalP"/>
    </source>
</evidence>
<sequence length="533" mass="56105">MRRLSIGERLAGAAALALCLAAPVPALAARYALVVGIDAYDAPIPALHGAVNDARDIAGALARLGTERTILLTDKQVTKQAVVAAWESLLGEAKAGDTLIFTYAGHGSQEPARPGDPEEPDGLDENFPLANYGLDGPGLAERIVDNEVAEWLQQAAARKVHVVFVADACHSGTMYRSVSLGLTYRAAPKLKIDRTELLKFAPPAPEVSERIAPNDDVTFLAGVSDERLVPEVQIDGQPRGALSYAFARALEGAADADHDGVTTEKELVAFIRATVQQKTDSQQVPQSFPPVSRARSVFDTRAAPPQPVQPVAKQPDAPPVVVAAGDLPLLLAYRGGQGPAQVQGAAVVADEGAADLVYDLAARTVEKRVAGIVAENVAPDGLPGIVAKWRAIAMLKAATTSALPFEVASGPRTYRRGEKLAVALGQSPHPYMTLFNLPPNGKVEFLYPVSKAEHDQDWRGRSFALPLQVRDPPFGSEHLIAILSDQPLDELHAALKGLTSPQAAADLPDVLKNALSGQAVSVGIADVFTSGGG</sequence>
<dbReference type="EMBL" id="JAUSVX010000012">
    <property type="protein sequence ID" value="MDQ0472570.1"/>
    <property type="molecule type" value="Genomic_DNA"/>
</dbReference>
<dbReference type="Pfam" id="PF00656">
    <property type="entry name" value="Peptidase_C14"/>
    <property type="match status" value="1"/>
</dbReference>
<dbReference type="SUPFAM" id="SSF52129">
    <property type="entry name" value="Caspase-like"/>
    <property type="match status" value="1"/>
</dbReference>
<gene>
    <name evidence="3" type="ORF">QO011_005599</name>
</gene>
<dbReference type="Gene3D" id="3.40.50.1460">
    <property type="match status" value="1"/>
</dbReference>
<dbReference type="InterPro" id="IPR050452">
    <property type="entry name" value="Metacaspase"/>
</dbReference>
<keyword evidence="1" id="KW-0732">Signal</keyword>
<dbReference type="PANTHER" id="PTHR48104">
    <property type="entry name" value="METACASPASE-4"/>
    <property type="match status" value="1"/>
</dbReference>
<protein>
    <recommendedName>
        <fullName evidence="2">Peptidase C14 caspase domain-containing protein</fullName>
    </recommendedName>
</protein>
<dbReference type="RefSeq" id="WP_307279565.1">
    <property type="nucleotide sequence ID" value="NZ_JAUSVX010000012.1"/>
</dbReference>
<dbReference type="InterPro" id="IPR029030">
    <property type="entry name" value="Caspase-like_dom_sf"/>
</dbReference>
<feature type="chain" id="PRO_5047178701" description="Peptidase C14 caspase domain-containing protein" evidence="1">
    <location>
        <begin position="29"/>
        <end position="533"/>
    </location>
</feature>
<dbReference type="InterPro" id="IPR011600">
    <property type="entry name" value="Pept_C14_caspase"/>
</dbReference>
<comment type="caution">
    <text evidence="3">The sequence shown here is derived from an EMBL/GenBank/DDBJ whole genome shotgun (WGS) entry which is preliminary data.</text>
</comment>
<feature type="signal peptide" evidence="1">
    <location>
        <begin position="1"/>
        <end position="28"/>
    </location>
</feature>
<keyword evidence="4" id="KW-1185">Reference proteome</keyword>
<feature type="domain" description="Peptidase C14 caspase" evidence="2">
    <location>
        <begin position="30"/>
        <end position="287"/>
    </location>
</feature>
<accession>A0ABU0JE71</accession>
<proteinExistence type="predicted"/>
<evidence type="ECO:0000313" key="4">
    <source>
        <dbReference type="Proteomes" id="UP001242480"/>
    </source>
</evidence>
<dbReference type="Proteomes" id="UP001242480">
    <property type="component" value="Unassembled WGS sequence"/>
</dbReference>
<name>A0ABU0JE71_9HYPH</name>
<organism evidence="3 4">
    <name type="scientific">Labrys wisconsinensis</name>
    <dbReference type="NCBI Taxonomy" id="425677"/>
    <lineage>
        <taxon>Bacteria</taxon>
        <taxon>Pseudomonadati</taxon>
        <taxon>Pseudomonadota</taxon>
        <taxon>Alphaproteobacteria</taxon>
        <taxon>Hyphomicrobiales</taxon>
        <taxon>Xanthobacteraceae</taxon>
        <taxon>Labrys</taxon>
    </lineage>
</organism>